<comment type="caution">
    <text evidence="2">The sequence shown here is derived from an EMBL/GenBank/DDBJ whole genome shotgun (WGS) entry which is preliminary data.</text>
</comment>
<accession>A0ABQ7E7W2</accession>
<keyword evidence="3" id="KW-1185">Reference proteome</keyword>
<evidence type="ECO:0000313" key="2">
    <source>
        <dbReference type="EMBL" id="KAF3593293.1"/>
    </source>
</evidence>
<feature type="chain" id="PRO_5046457077" description="Hydrophobic seed protein domain-containing protein" evidence="1">
    <location>
        <begin position="23"/>
        <end position="60"/>
    </location>
</feature>
<sequence length="60" mass="6355">MASKSIAIILLFNIVFYTAAKADCSDNDLLQLIGCGNVSDTSGPSVNQCCNVLTVSQKQM</sequence>
<protein>
    <recommendedName>
        <fullName evidence="4">Hydrophobic seed protein domain-containing protein</fullName>
    </recommendedName>
</protein>
<proteinExistence type="predicted"/>
<reference evidence="2 3" key="1">
    <citation type="journal article" date="2020" name="BMC Genomics">
        <title>Intraspecific diversification of the crop wild relative Brassica cretica Lam. using demographic model selection.</title>
        <authorList>
            <person name="Kioukis A."/>
            <person name="Michalopoulou V.A."/>
            <person name="Briers L."/>
            <person name="Pirintsos S."/>
            <person name="Studholme D.J."/>
            <person name="Pavlidis P."/>
            <person name="Sarris P.F."/>
        </authorList>
    </citation>
    <scope>NUCLEOTIDE SEQUENCE [LARGE SCALE GENOMIC DNA]</scope>
    <source>
        <strain evidence="3">cv. PFS-1207/04</strain>
    </source>
</reference>
<evidence type="ECO:0000313" key="3">
    <source>
        <dbReference type="Proteomes" id="UP000266723"/>
    </source>
</evidence>
<organism evidence="2 3">
    <name type="scientific">Brassica cretica</name>
    <name type="common">Mustard</name>
    <dbReference type="NCBI Taxonomy" id="69181"/>
    <lineage>
        <taxon>Eukaryota</taxon>
        <taxon>Viridiplantae</taxon>
        <taxon>Streptophyta</taxon>
        <taxon>Embryophyta</taxon>
        <taxon>Tracheophyta</taxon>
        <taxon>Spermatophyta</taxon>
        <taxon>Magnoliopsida</taxon>
        <taxon>eudicotyledons</taxon>
        <taxon>Gunneridae</taxon>
        <taxon>Pentapetalae</taxon>
        <taxon>rosids</taxon>
        <taxon>malvids</taxon>
        <taxon>Brassicales</taxon>
        <taxon>Brassicaceae</taxon>
        <taxon>Brassiceae</taxon>
        <taxon>Brassica</taxon>
    </lineage>
</organism>
<evidence type="ECO:0000256" key="1">
    <source>
        <dbReference type="SAM" id="SignalP"/>
    </source>
</evidence>
<gene>
    <name evidence="2" type="ORF">DY000_02026774</name>
</gene>
<feature type="signal peptide" evidence="1">
    <location>
        <begin position="1"/>
        <end position="22"/>
    </location>
</feature>
<name>A0ABQ7E7W2_BRACR</name>
<dbReference type="Proteomes" id="UP000266723">
    <property type="component" value="Unassembled WGS sequence"/>
</dbReference>
<evidence type="ECO:0008006" key="4">
    <source>
        <dbReference type="Google" id="ProtNLM"/>
    </source>
</evidence>
<dbReference type="EMBL" id="QGKV02000299">
    <property type="protein sequence ID" value="KAF3593293.1"/>
    <property type="molecule type" value="Genomic_DNA"/>
</dbReference>
<keyword evidence="1" id="KW-0732">Signal</keyword>